<keyword evidence="3" id="KW-1185">Reference proteome</keyword>
<evidence type="ECO:0000313" key="3">
    <source>
        <dbReference type="Proteomes" id="UP001155240"/>
    </source>
</evidence>
<dbReference type="SUPFAM" id="SSF55729">
    <property type="entry name" value="Acyl-CoA N-acyltransferases (Nat)"/>
    <property type="match status" value="1"/>
</dbReference>
<dbReference type="InterPro" id="IPR000182">
    <property type="entry name" value="GNAT_dom"/>
</dbReference>
<keyword evidence="2" id="KW-0808">Transferase</keyword>
<dbReference type="Proteomes" id="UP001155240">
    <property type="component" value="Unassembled WGS sequence"/>
</dbReference>
<dbReference type="RefSeq" id="WP_251944301.1">
    <property type="nucleotide sequence ID" value="NZ_JAMRYM010000014.1"/>
</dbReference>
<comment type="caution">
    <text evidence="2">The sequence shown here is derived from an EMBL/GenBank/DDBJ whole genome shotgun (WGS) entry which is preliminary data.</text>
</comment>
<dbReference type="AlphaFoldDB" id="A0A9X2DVG9"/>
<dbReference type="InterPro" id="IPR016181">
    <property type="entry name" value="Acyl_CoA_acyltransferase"/>
</dbReference>
<dbReference type="Pfam" id="PF13673">
    <property type="entry name" value="Acetyltransf_10"/>
    <property type="match status" value="1"/>
</dbReference>
<dbReference type="EMBL" id="JAMRYM010000014">
    <property type="protein sequence ID" value="MCM6761880.1"/>
    <property type="molecule type" value="Genomic_DNA"/>
</dbReference>
<dbReference type="GO" id="GO:0016747">
    <property type="term" value="F:acyltransferase activity, transferring groups other than amino-acyl groups"/>
    <property type="evidence" value="ECO:0007669"/>
    <property type="project" value="InterPro"/>
</dbReference>
<dbReference type="Gene3D" id="3.40.630.30">
    <property type="match status" value="1"/>
</dbReference>
<reference evidence="2" key="1">
    <citation type="submission" date="2022-06" db="EMBL/GenBank/DDBJ databases">
        <title>Whole genome shotgun sequencing (WGS) of Rathayibacter sp. ZW T2_19, isolated from stored onions (Allium cepa).</title>
        <authorList>
            <person name="Stoll D.A."/>
            <person name="Huch M."/>
        </authorList>
    </citation>
    <scope>NUCLEOTIDE SEQUENCE</scope>
    <source>
        <strain evidence="2">ZW T2_19</strain>
    </source>
</reference>
<sequence length="157" mass="16937">MPVPIRPYRSADAAATLQVFLDAVSRTASADYSSEQIEAWARRDDRDLDRWGAARAARPTVVALDGVEVVGFSDVDAEGWIDMLFVAPDHGRRGVASALLAHVEALARAQGAVELGTDASLTAQPVFERHGFTVVARQHPVRGGVALVNHRMRKALV</sequence>
<organism evidence="2 3">
    <name type="scientific">Rathayibacter rubneri</name>
    <dbReference type="NCBI Taxonomy" id="2950106"/>
    <lineage>
        <taxon>Bacteria</taxon>
        <taxon>Bacillati</taxon>
        <taxon>Actinomycetota</taxon>
        <taxon>Actinomycetes</taxon>
        <taxon>Micrococcales</taxon>
        <taxon>Microbacteriaceae</taxon>
        <taxon>Rathayibacter</taxon>
    </lineage>
</organism>
<name>A0A9X2DVG9_9MICO</name>
<dbReference type="EC" id="2.3.1.-" evidence="2"/>
<evidence type="ECO:0000259" key="1">
    <source>
        <dbReference type="PROSITE" id="PS51186"/>
    </source>
</evidence>
<feature type="domain" description="N-acetyltransferase" evidence="1">
    <location>
        <begin position="3"/>
        <end position="154"/>
    </location>
</feature>
<dbReference type="InterPro" id="IPR052564">
    <property type="entry name" value="N-acetyltrans/Recomb-assoc"/>
</dbReference>
<gene>
    <name evidence="2" type="ORF">NB037_05545</name>
</gene>
<protein>
    <submittedName>
        <fullName evidence="2">GNAT family N-acetyltransferase</fullName>
        <ecNumber evidence="2">2.3.1.-</ecNumber>
    </submittedName>
</protein>
<accession>A0A9X2DVG9</accession>
<dbReference type="CDD" id="cd04301">
    <property type="entry name" value="NAT_SF"/>
    <property type="match status" value="1"/>
</dbReference>
<dbReference type="PANTHER" id="PTHR43451">
    <property type="entry name" value="ACETYLTRANSFERASE (GNAT) FAMILY PROTEIN"/>
    <property type="match status" value="1"/>
</dbReference>
<proteinExistence type="predicted"/>
<evidence type="ECO:0000313" key="2">
    <source>
        <dbReference type="EMBL" id="MCM6761880.1"/>
    </source>
</evidence>
<dbReference type="PROSITE" id="PS51186">
    <property type="entry name" value="GNAT"/>
    <property type="match status" value="1"/>
</dbReference>
<dbReference type="PANTHER" id="PTHR43451:SF1">
    <property type="entry name" value="ACETYLTRANSFERASE"/>
    <property type="match status" value="1"/>
</dbReference>
<keyword evidence="2" id="KW-0012">Acyltransferase</keyword>